<dbReference type="Proteomes" id="UP000223527">
    <property type="component" value="Unassembled WGS sequence"/>
</dbReference>
<accession>A0A2C6Y0B2</accession>
<keyword evidence="4" id="KW-1185">Reference proteome</keyword>
<organism evidence="3 4">
    <name type="scientific">Teichococcus rhizosphaerae</name>
    <dbReference type="NCBI Taxonomy" id="1335062"/>
    <lineage>
        <taxon>Bacteria</taxon>
        <taxon>Pseudomonadati</taxon>
        <taxon>Pseudomonadota</taxon>
        <taxon>Alphaproteobacteria</taxon>
        <taxon>Acetobacterales</taxon>
        <taxon>Roseomonadaceae</taxon>
        <taxon>Roseomonas</taxon>
    </lineage>
</organism>
<name>A0A2C6Y0B2_9PROT</name>
<proteinExistence type="inferred from homology"/>
<dbReference type="GO" id="GO:0016853">
    <property type="term" value="F:isomerase activity"/>
    <property type="evidence" value="ECO:0007669"/>
    <property type="project" value="UniProtKB-KW"/>
</dbReference>
<dbReference type="SUPFAM" id="SSF54506">
    <property type="entry name" value="Diaminopimelate epimerase-like"/>
    <property type="match status" value="2"/>
</dbReference>
<protein>
    <submittedName>
        <fullName evidence="3">PrpF family protein</fullName>
    </submittedName>
</protein>
<dbReference type="EMBL" id="PDNU01000030">
    <property type="protein sequence ID" value="PHK94222.1"/>
    <property type="molecule type" value="Genomic_DNA"/>
</dbReference>
<dbReference type="PANTHER" id="PTHR43709">
    <property type="entry name" value="ACONITATE ISOMERASE-RELATED"/>
    <property type="match status" value="1"/>
</dbReference>
<comment type="caution">
    <text evidence="3">The sequence shown here is derived from an EMBL/GenBank/DDBJ whole genome shotgun (WGS) entry which is preliminary data.</text>
</comment>
<comment type="similarity">
    <text evidence="1">Belongs to the PrpF family.</text>
</comment>
<evidence type="ECO:0000313" key="4">
    <source>
        <dbReference type="Proteomes" id="UP000223527"/>
    </source>
</evidence>
<evidence type="ECO:0000256" key="2">
    <source>
        <dbReference type="ARBA" id="ARBA00023235"/>
    </source>
</evidence>
<dbReference type="Pfam" id="PF04303">
    <property type="entry name" value="PrpF"/>
    <property type="match status" value="1"/>
</dbReference>
<dbReference type="OrthoDB" id="9779763at2"/>
<dbReference type="AlphaFoldDB" id="A0A2C6Y0B2"/>
<keyword evidence="2" id="KW-0413">Isomerase</keyword>
<dbReference type="InterPro" id="IPR007400">
    <property type="entry name" value="PrpF-like"/>
</dbReference>
<reference evidence="3 4" key="1">
    <citation type="submission" date="2017-10" db="EMBL/GenBank/DDBJ databases">
        <authorList>
            <person name="Banno H."/>
            <person name="Chua N.-H."/>
        </authorList>
    </citation>
    <scope>NUCLEOTIDE SEQUENCE [LARGE SCALE GENOMIC DNA]</scope>
    <source>
        <strain evidence="3 4">YW11</strain>
    </source>
</reference>
<sequence>MRGGTSRALFFHQRDLPADRAAWDAIFLAALGSPDPGGRQLDGMGGGISSLSKVAVVGPSSRPDADVDYTFAQVQVDAPVVGYRGNCGNISSAVGPFAVEEGLVPATGGEATVRIHNTNTGKIIVASFPLEDGLPRLEGDFALQGVAGTAAPIRLAFTAPGGAATGKLLPTGQALDRLEVPGLGALEASLVDAANPVVFVAAEALGLEGTERPAALSTPHHIARFEAIRAAAALAMGLVHDLEEARTRLRNLPQVALLAAPRDAPAADGTILPAGGMDLLVRMVSAGQPHKATPLTGAMCLAVAARIPGSLPHRLARPRGAAEDLRVAHPSGILPVTARTRMEDGALVAEETVVYRTARRLMEGTVLYPASG</sequence>
<evidence type="ECO:0000313" key="3">
    <source>
        <dbReference type="EMBL" id="PHK94222.1"/>
    </source>
</evidence>
<evidence type="ECO:0000256" key="1">
    <source>
        <dbReference type="ARBA" id="ARBA00007673"/>
    </source>
</evidence>
<dbReference type="PANTHER" id="PTHR43709:SF2">
    <property type="entry name" value="DUF453 DOMAIN PROTEIN (AFU_ORTHOLOGUE AFUA_6G00360)"/>
    <property type="match status" value="1"/>
</dbReference>
<gene>
    <name evidence="3" type="ORF">CR162_14585</name>
</gene>
<dbReference type="Gene3D" id="3.10.310.10">
    <property type="entry name" value="Diaminopimelate Epimerase, Chain A, domain 1"/>
    <property type="match status" value="2"/>
</dbReference>